<keyword evidence="2" id="KW-1185">Reference proteome</keyword>
<accession>A0A6N7ITJ1</accession>
<dbReference type="Proteomes" id="UP000441717">
    <property type="component" value="Unassembled WGS sequence"/>
</dbReference>
<sequence>MGRACWVRPMKVKFDKIKPGVLFRTPWHENRLFYKVPDPQPWPELGSCHACGTIAVWNARAVDGDHLVHFCRNEEVIPVKVEGGSQIRPRRRQLLRQFPART</sequence>
<dbReference type="AlphaFoldDB" id="A0A6N7ITJ1"/>
<protein>
    <submittedName>
        <fullName evidence="1">Uncharacterized protein</fullName>
    </submittedName>
</protein>
<dbReference type="OrthoDB" id="1808645at2"/>
<gene>
    <name evidence="1" type="ORF">GFC01_10985</name>
</gene>
<name>A0A6N7ITJ1_9FIRM</name>
<dbReference type="EMBL" id="WHYR01000028">
    <property type="protein sequence ID" value="MQL52777.1"/>
    <property type="molecule type" value="Genomic_DNA"/>
</dbReference>
<organism evidence="1 2">
    <name type="scientific">Desulfofundulus thermobenzoicus</name>
    <dbReference type="NCBI Taxonomy" id="29376"/>
    <lineage>
        <taxon>Bacteria</taxon>
        <taxon>Bacillati</taxon>
        <taxon>Bacillota</taxon>
        <taxon>Clostridia</taxon>
        <taxon>Eubacteriales</taxon>
        <taxon>Peptococcaceae</taxon>
        <taxon>Desulfofundulus</taxon>
    </lineage>
</organism>
<evidence type="ECO:0000313" key="2">
    <source>
        <dbReference type="Proteomes" id="UP000441717"/>
    </source>
</evidence>
<proteinExistence type="predicted"/>
<comment type="caution">
    <text evidence="1">The sequence shown here is derived from an EMBL/GenBank/DDBJ whole genome shotgun (WGS) entry which is preliminary data.</text>
</comment>
<evidence type="ECO:0000313" key="1">
    <source>
        <dbReference type="EMBL" id="MQL52777.1"/>
    </source>
</evidence>
<dbReference type="RefSeq" id="WP_152947206.1">
    <property type="nucleotide sequence ID" value="NZ_WHYR01000028.1"/>
</dbReference>
<reference evidence="1 2" key="1">
    <citation type="submission" date="2019-10" db="EMBL/GenBank/DDBJ databases">
        <title>Comparative genomics of sulfur disproportionating microorganisms.</title>
        <authorList>
            <person name="Ward L.M."/>
            <person name="Bertran E."/>
            <person name="Johnston D."/>
        </authorList>
    </citation>
    <scope>NUCLEOTIDE SEQUENCE [LARGE SCALE GENOMIC DNA]</scope>
    <source>
        <strain evidence="1 2">DSM 14055</strain>
    </source>
</reference>